<name>A0AAV3RMU3_LITER</name>
<dbReference type="EMBL" id="BAABME010028444">
    <property type="protein sequence ID" value="GAA0179300.1"/>
    <property type="molecule type" value="Genomic_DNA"/>
</dbReference>
<sequence>MISTKKLIKMAKKWQSKAAFNRKRIPSNKNTKDESTSGHSSKMSSIAEKGHFVAYTSDGKRYSIPIAYLQSAIFRELFKMSEEEYGISNEGPITLPCDSIFMDYLISLIRRKTTKDVEQALILSIVASRCSSSCFMYQQETSQHVVLCS</sequence>
<feature type="compositionally biased region" description="Basic residues" evidence="2">
    <location>
        <begin position="15"/>
        <end position="26"/>
    </location>
</feature>
<accession>A0AAV3RMU3</accession>
<dbReference type="AlphaFoldDB" id="A0AAV3RMU3"/>
<comment type="similarity">
    <text evidence="1">Belongs to the ARG7 family.</text>
</comment>
<evidence type="ECO:0000313" key="4">
    <source>
        <dbReference type="Proteomes" id="UP001454036"/>
    </source>
</evidence>
<proteinExistence type="inferred from homology"/>
<dbReference type="PANTHER" id="PTHR31175:SF82">
    <property type="entry name" value="AUXIN-RESPONSIVE PROTEIN SAUR65"/>
    <property type="match status" value="1"/>
</dbReference>
<evidence type="ECO:0000256" key="2">
    <source>
        <dbReference type="SAM" id="MobiDB-lite"/>
    </source>
</evidence>
<keyword evidence="4" id="KW-1185">Reference proteome</keyword>
<comment type="caution">
    <text evidence="3">The sequence shown here is derived from an EMBL/GenBank/DDBJ whole genome shotgun (WGS) entry which is preliminary data.</text>
</comment>
<evidence type="ECO:0000313" key="3">
    <source>
        <dbReference type="EMBL" id="GAA0179300.1"/>
    </source>
</evidence>
<dbReference type="Pfam" id="PF02519">
    <property type="entry name" value="Auxin_inducible"/>
    <property type="match status" value="1"/>
</dbReference>
<dbReference type="Proteomes" id="UP001454036">
    <property type="component" value="Unassembled WGS sequence"/>
</dbReference>
<dbReference type="GO" id="GO:0009733">
    <property type="term" value="P:response to auxin"/>
    <property type="evidence" value="ECO:0007669"/>
    <property type="project" value="InterPro"/>
</dbReference>
<evidence type="ECO:0000256" key="1">
    <source>
        <dbReference type="ARBA" id="ARBA00006974"/>
    </source>
</evidence>
<dbReference type="InterPro" id="IPR003676">
    <property type="entry name" value="SAUR_fam"/>
</dbReference>
<protein>
    <submittedName>
        <fullName evidence="3">Uncharacterized protein</fullName>
    </submittedName>
</protein>
<feature type="region of interest" description="Disordered" evidence="2">
    <location>
        <begin position="15"/>
        <end position="43"/>
    </location>
</feature>
<dbReference type="PANTHER" id="PTHR31175">
    <property type="entry name" value="AUXIN-RESPONSIVE FAMILY PROTEIN"/>
    <property type="match status" value="1"/>
</dbReference>
<reference evidence="3 4" key="1">
    <citation type="submission" date="2024-01" db="EMBL/GenBank/DDBJ databases">
        <title>The complete chloroplast genome sequence of Lithospermum erythrorhizon: insights into the phylogenetic relationship among Boraginaceae species and the maternal lineages of purple gromwells.</title>
        <authorList>
            <person name="Okada T."/>
            <person name="Watanabe K."/>
        </authorList>
    </citation>
    <scope>NUCLEOTIDE SEQUENCE [LARGE SCALE GENOMIC DNA]</scope>
</reference>
<gene>
    <name evidence="3" type="ORF">LIER_42210</name>
</gene>
<organism evidence="3 4">
    <name type="scientific">Lithospermum erythrorhizon</name>
    <name type="common">Purple gromwell</name>
    <name type="synonym">Lithospermum officinale var. erythrorhizon</name>
    <dbReference type="NCBI Taxonomy" id="34254"/>
    <lineage>
        <taxon>Eukaryota</taxon>
        <taxon>Viridiplantae</taxon>
        <taxon>Streptophyta</taxon>
        <taxon>Embryophyta</taxon>
        <taxon>Tracheophyta</taxon>
        <taxon>Spermatophyta</taxon>
        <taxon>Magnoliopsida</taxon>
        <taxon>eudicotyledons</taxon>
        <taxon>Gunneridae</taxon>
        <taxon>Pentapetalae</taxon>
        <taxon>asterids</taxon>
        <taxon>lamiids</taxon>
        <taxon>Boraginales</taxon>
        <taxon>Boraginaceae</taxon>
        <taxon>Boraginoideae</taxon>
        <taxon>Lithospermeae</taxon>
        <taxon>Lithospermum</taxon>
    </lineage>
</organism>